<dbReference type="SUPFAM" id="SSF53383">
    <property type="entry name" value="PLP-dependent transferases"/>
    <property type="match status" value="1"/>
</dbReference>
<dbReference type="OrthoDB" id="10261951at2759"/>
<feature type="transmembrane region" description="Helical" evidence="5">
    <location>
        <begin position="1751"/>
        <end position="1773"/>
    </location>
</feature>
<feature type="compositionally biased region" description="Polar residues" evidence="4">
    <location>
        <begin position="1512"/>
        <end position="1525"/>
    </location>
</feature>
<feature type="compositionally biased region" description="Basic and acidic residues" evidence="4">
    <location>
        <begin position="1353"/>
        <end position="1367"/>
    </location>
</feature>
<keyword evidence="5" id="KW-1133">Transmembrane helix</keyword>
<comment type="caution">
    <text evidence="7">The sequence shown here is derived from an EMBL/GenBank/DDBJ whole genome shotgun (WGS) entry which is preliminary data.</text>
</comment>
<comment type="cofactor">
    <cofactor evidence="1">
        <name>pyridoxal 5'-phosphate</name>
        <dbReference type="ChEBI" id="CHEBI:597326"/>
    </cofactor>
</comment>
<feature type="region of interest" description="Disordered" evidence="4">
    <location>
        <begin position="1477"/>
        <end position="1564"/>
    </location>
</feature>
<evidence type="ECO:0000313" key="8">
    <source>
        <dbReference type="Proteomes" id="UP000186817"/>
    </source>
</evidence>
<dbReference type="GO" id="GO:0008732">
    <property type="term" value="F:L-allo-threonine aldolase activity"/>
    <property type="evidence" value="ECO:0007669"/>
    <property type="project" value="TreeGrafter"/>
</dbReference>
<dbReference type="InterPro" id="IPR015421">
    <property type="entry name" value="PyrdxlP-dep_Trfase_major"/>
</dbReference>
<comment type="similarity">
    <text evidence="2">Belongs to the threonine aldolase family.</text>
</comment>
<dbReference type="PANTHER" id="PTHR48097:SF9">
    <property type="entry name" value="L-THREONINE ALDOLASE"/>
    <property type="match status" value="1"/>
</dbReference>
<reference evidence="7 8" key="1">
    <citation type="submission" date="2016-02" db="EMBL/GenBank/DDBJ databases">
        <title>Genome analysis of coral dinoflagellate symbionts highlights evolutionary adaptations to a symbiotic lifestyle.</title>
        <authorList>
            <person name="Aranda M."/>
            <person name="Li Y."/>
            <person name="Liew Y.J."/>
            <person name="Baumgarten S."/>
            <person name="Simakov O."/>
            <person name="Wilson M."/>
            <person name="Piel J."/>
            <person name="Ashoor H."/>
            <person name="Bougouffa S."/>
            <person name="Bajic V.B."/>
            <person name="Ryu T."/>
            <person name="Ravasi T."/>
            <person name="Bayer T."/>
            <person name="Micklem G."/>
            <person name="Kim H."/>
            <person name="Bhak J."/>
            <person name="Lajeunesse T.C."/>
            <person name="Voolstra C.R."/>
        </authorList>
    </citation>
    <scope>NUCLEOTIDE SEQUENCE [LARGE SCALE GENOMIC DNA]</scope>
    <source>
        <strain evidence="7 8">CCMP2467</strain>
    </source>
</reference>
<keyword evidence="5" id="KW-0472">Membrane</keyword>
<dbReference type="GO" id="GO:0006545">
    <property type="term" value="P:glycine biosynthetic process"/>
    <property type="evidence" value="ECO:0007669"/>
    <property type="project" value="TreeGrafter"/>
</dbReference>
<dbReference type="PANTHER" id="PTHR48097">
    <property type="entry name" value="L-THREONINE ALDOLASE-RELATED"/>
    <property type="match status" value="1"/>
</dbReference>
<dbReference type="InterPro" id="IPR001597">
    <property type="entry name" value="ArAA_b-elim_lyase/Thr_aldolase"/>
</dbReference>
<evidence type="ECO:0000256" key="3">
    <source>
        <dbReference type="ARBA" id="ARBA00022898"/>
    </source>
</evidence>
<name>A0A1Q9EMB8_SYMMI</name>
<evidence type="ECO:0000313" key="7">
    <source>
        <dbReference type="EMBL" id="OLQ08501.1"/>
    </source>
</evidence>
<sequence length="1782" mass="195608">MQARLRVSARQLPGCQDDRGAYLDILSADPRNAQAFENLGSTLLPGESLRLPDGLLVSKQSLHAKAAELDESHSSAHNSLGAMLDTDEVCNLKGREMNQRALFARAVELDPGNAVAHCNLGVVLGRSEVIQLADGRMWDKRSLFLRGIELDPGYAFAYNNLANLLHPKDWFRLADGTCWNQRSLYLAAIQVDPKFAVAFNNLGLSMGPWDKVVASGGCWTRAALHRRAIELNPRHACAYRDLARALRPGQRLPLSLRGTRRVLGRRELLLEALRIDPHFVDAYTMLAEALGPEETVVIPDGRACDKTDLLVAAAEGLEADAYGRSAGLQAFETEVAEILGKQAGLFFPTGTLAQRAALHAHFQQMESSSGRLFLHPTSHLIHHDCLRDGPAQARLARGLLILGSWRIKPAEPRTKIQEEESTRNGGRTCRWETLMEIRRLTAESGTRLHMDGARLFEAKPFYGRDVREICALFDSVYISWYKGFGGMAGALLAASDSLISLAADWRSRLGGGLFTFTPQWLDAREQLRCHLGSFTQRFLRLQELVEAMTAEPALSLFLRFEPPEPESCLIHVYLKGSEDMLQAAHDGVLNALGLKLWNRLRGVGYPASFCDDHEEAQSEAGECYFEFNMGPANAQIPIATFLEGWRAFALVAALELEPRDAAAAAELGAHLGSGACELKGWPSARSWFDEQSSEGSTSSGAAKWTGEQLSRRAQQLEPSSPAVAFAAAASADKAKQRPLLIRAAGLGSGPACAVLARLLDVNERVRLPSEDGPVMLGKKELFSAAADGGDVEAAAELAGLLLPSEAVALGWKEIEFDSRALCREILALRPTDAAVAALLAQRMPAEEVPQPTLLRFSLPDLISFDGDRDAAWEEPPWPCPAAAPPLLDAVVLAVSAIERTGSADALNDLGELLGPGDRARLSAKVAGNPDDKAWEHWGRLELHLSALELDPSSQRSWLNAGVAMSADDEVDFQGTRWSRKAVLRRAEELAPRRSRQTDRLKPTRLSLRIPGYAPLDLDKNFQKLDIASEDFHLFLSLGCAYVAGLDVQNRSNSLLCYLNEGHSIDREALRARGGVAYISDAFSQWAGEEARPRSTKQPLKRTFEGVRTLQPRSMIIYRTRYYSEETADPLARDDSWSELSWLPAGPAYDDVGDGLRSNGRTGLQMSRYCEWYAVSCPTNPFPKEAPTNLKPVLDERKYFYIDQESSVLYNFSMRSFAKSVVNGTLLTVYACGTLANDRRLLSMVFEEAVNAVYPRAASYFKHLLTNDQPALLRLLEEYRAADAADIGSTGAGQYDANWASMVRCEAHRAHPGSYVPGHCQENKDEKNQSALRRGQSYPTPRFPVSHLSGNFNENKDKKSLPESRQEQAHPAPLGHVQKAQTEISVRTITALGMFFAEMANIEEGVVQCDLPAEDVIASLIRGRLRGGDCNLPDGGARGCACQTTHALLVGVARAYLDSLHGASAASWLDPDVLPAELRANGGQESGEEEGVAADERSRSPPDSGRLHRLPVNTETVEGVTSSGAASSHEMPRPATATESEEQEGRPAAAPEPPQPAELEGGYGDEDVDSVRDVVVAPMQQDVAEEEDTSLVQMLFMHEGEILQEAGVNRAARLHLNEFLERCASSEDVPVEWAFLSSLRPWAHNFELFKLSLPAYVLGVLRRRTSLLNRGVKLQRGCRLALSVPWLGLCPTSAKYSLHMRLCNPMLCRLSCMEDLDVLAALPAQWVFVMVLVALVRVLARMWPRVVWLVRWRVPAVLLLLLVASLVLIVRVFVTAVVDVNVT</sequence>
<evidence type="ECO:0000256" key="2">
    <source>
        <dbReference type="ARBA" id="ARBA00006966"/>
    </source>
</evidence>
<dbReference type="GO" id="GO:0006567">
    <property type="term" value="P:L-threonine catabolic process"/>
    <property type="evidence" value="ECO:0007669"/>
    <property type="project" value="TreeGrafter"/>
</dbReference>
<dbReference type="InterPro" id="IPR015424">
    <property type="entry name" value="PyrdxlP-dep_Trfase"/>
</dbReference>
<accession>A0A1Q9EMB8</accession>
<dbReference type="Proteomes" id="UP000186817">
    <property type="component" value="Unassembled WGS sequence"/>
</dbReference>
<feature type="region of interest" description="Disordered" evidence="4">
    <location>
        <begin position="1313"/>
        <end position="1378"/>
    </location>
</feature>
<evidence type="ECO:0000259" key="6">
    <source>
        <dbReference type="Pfam" id="PF01212"/>
    </source>
</evidence>
<evidence type="ECO:0000256" key="5">
    <source>
        <dbReference type="SAM" id="Phobius"/>
    </source>
</evidence>
<dbReference type="GO" id="GO:0005829">
    <property type="term" value="C:cytosol"/>
    <property type="evidence" value="ECO:0007669"/>
    <property type="project" value="TreeGrafter"/>
</dbReference>
<feature type="transmembrane region" description="Helical" evidence="5">
    <location>
        <begin position="1717"/>
        <end position="1739"/>
    </location>
</feature>
<dbReference type="Pfam" id="PF01212">
    <property type="entry name" value="Beta_elim_lyase"/>
    <property type="match status" value="1"/>
</dbReference>
<dbReference type="SUPFAM" id="SSF48439">
    <property type="entry name" value="Protein prenylyltransferase"/>
    <property type="match status" value="1"/>
</dbReference>
<organism evidence="7 8">
    <name type="scientific">Symbiodinium microadriaticum</name>
    <name type="common">Dinoflagellate</name>
    <name type="synonym">Zooxanthella microadriatica</name>
    <dbReference type="NCBI Taxonomy" id="2951"/>
    <lineage>
        <taxon>Eukaryota</taxon>
        <taxon>Sar</taxon>
        <taxon>Alveolata</taxon>
        <taxon>Dinophyceae</taxon>
        <taxon>Suessiales</taxon>
        <taxon>Symbiodiniaceae</taxon>
        <taxon>Symbiodinium</taxon>
    </lineage>
</organism>
<feature type="domain" description="Aromatic amino acid beta-eliminating lyase/threonine aldolase" evidence="6">
    <location>
        <begin position="317"/>
        <end position="514"/>
    </location>
</feature>
<proteinExistence type="inferred from homology"/>
<protein>
    <submittedName>
        <fullName evidence="7">L-allo-threonine aldolase</fullName>
    </submittedName>
</protein>
<evidence type="ECO:0000256" key="4">
    <source>
        <dbReference type="SAM" id="MobiDB-lite"/>
    </source>
</evidence>
<dbReference type="Gene3D" id="3.40.640.10">
    <property type="entry name" value="Type I PLP-dependent aspartate aminotransferase-like (Major domain)"/>
    <property type="match status" value="1"/>
</dbReference>
<dbReference type="InterPro" id="IPR011990">
    <property type="entry name" value="TPR-like_helical_dom_sf"/>
</dbReference>
<feature type="compositionally biased region" description="Polar residues" evidence="4">
    <location>
        <begin position="689"/>
        <end position="700"/>
    </location>
</feature>
<dbReference type="Gene3D" id="1.25.40.10">
    <property type="entry name" value="Tetratricopeptide repeat domain"/>
    <property type="match status" value="1"/>
</dbReference>
<feature type="region of interest" description="Disordered" evidence="4">
    <location>
        <begin position="688"/>
        <end position="713"/>
    </location>
</feature>
<gene>
    <name evidence="7" type="primary">ltaA</name>
    <name evidence="7" type="ORF">AK812_SmicGene7970</name>
</gene>
<keyword evidence="3" id="KW-0663">Pyridoxal phosphate</keyword>
<evidence type="ECO:0000256" key="1">
    <source>
        <dbReference type="ARBA" id="ARBA00001933"/>
    </source>
</evidence>
<keyword evidence="8" id="KW-1185">Reference proteome</keyword>
<keyword evidence="5" id="KW-0812">Transmembrane</keyword>
<dbReference type="EMBL" id="LSRX01000116">
    <property type="protein sequence ID" value="OLQ08501.1"/>
    <property type="molecule type" value="Genomic_DNA"/>
</dbReference>